<proteinExistence type="predicted"/>
<protein>
    <recommendedName>
        <fullName evidence="3">SH3 domain-containing protein</fullName>
    </recommendedName>
</protein>
<reference evidence="1" key="2">
    <citation type="submission" date="2020-09" db="EMBL/GenBank/DDBJ databases">
        <authorList>
            <person name="Sun Q."/>
            <person name="Zhou Y."/>
        </authorList>
    </citation>
    <scope>NUCLEOTIDE SEQUENCE</scope>
    <source>
        <strain evidence="1">CGMCC 1.15290</strain>
    </source>
</reference>
<gene>
    <name evidence="1" type="ORF">GCM10011379_09760</name>
</gene>
<sequence>MVAKTPLTMYRMHFRHLASLLVALFITVMFTQAQEIKGLYNSSETRDSLVILADTAYVRSKPSTSGEKMAALEAGRKVWPVQEEESQRISGFDAPWVRVKFVNSGGVISEGYIWKGLTAFGSYLRNDVRFLYGLDHGLAGADKGDFRHYFAKVRVLDLQGKPLATKIWQLNSSEATSFTEGKVFGAMGLDSIIAIARFYFTGEACAIPDDYYYFGWNGTELLSLPGKTDISDAGVFYHGEQLLFPSEKGGSPGKIIKLLEDEEVLDEVDKKGEPLTKKTKLKEVYSWDGRKAVKL</sequence>
<dbReference type="Gene3D" id="2.30.30.40">
    <property type="entry name" value="SH3 Domains"/>
    <property type="match status" value="1"/>
</dbReference>
<evidence type="ECO:0008006" key="3">
    <source>
        <dbReference type="Google" id="ProtNLM"/>
    </source>
</evidence>
<dbReference type="Proteomes" id="UP000627292">
    <property type="component" value="Unassembled WGS sequence"/>
</dbReference>
<evidence type="ECO:0000313" key="2">
    <source>
        <dbReference type="Proteomes" id="UP000627292"/>
    </source>
</evidence>
<dbReference type="AlphaFoldDB" id="A0A917IS54"/>
<accession>A0A917IS54</accession>
<evidence type="ECO:0000313" key="1">
    <source>
        <dbReference type="EMBL" id="GGH61113.1"/>
    </source>
</evidence>
<comment type="caution">
    <text evidence="1">The sequence shown here is derived from an EMBL/GenBank/DDBJ whole genome shotgun (WGS) entry which is preliminary data.</text>
</comment>
<reference evidence="1" key="1">
    <citation type="journal article" date="2014" name="Int. J. Syst. Evol. Microbiol.">
        <title>Complete genome sequence of Corynebacterium casei LMG S-19264T (=DSM 44701T), isolated from a smear-ripened cheese.</title>
        <authorList>
            <consortium name="US DOE Joint Genome Institute (JGI-PGF)"/>
            <person name="Walter F."/>
            <person name="Albersmeier A."/>
            <person name="Kalinowski J."/>
            <person name="Ruckert C."/>
        </authorList>
    </citation>
    <scope>NUCLEOTIDE SEQUENCE</scope>
    <source>
        <strain evidence="1">CGMCC 1.15290</strain>
    </source>
</reference>
<organism evidence="1 2">
    <name type="scientific">Filimonas zeae</name>
    <dbReference type="NCBI Taxonomy" id="1737353"/>
    <lineage>
        <taxon>Bacteria</taxon>
        <taxon>Pseudomonadati</taxon>
        <taxon>Bacteroidota</taxon>
        <taxon>Chitinophagia</taxon>
        <taxon>Chitinophagales</taxon>
        <taxon>Chitinophagaceae</taxon>
        <taxon>Filimonas</taxon>
    </lineage>
</organism>
<keyword evidence="2" id="KW-1185">Reference proteome</keyword>
<name>A0A917IS54_9BACT</name>
<dbReference type="EMBL" id="BMIB01000001">
    <property type="protein sequence ID" value="GGH61113.1"/>
    <property type="molecule type" value="Genomic_DNA"/>
</dbReference>